<geneLocation type="plasmid" evidence="1 2">
    <name>unnamed4</name>
</geneLocation>
<organism evidence="1 2">
    <name type="scientific">Hymenobacter volaticus</name>
    <dbReference type="NCBI Taxonomy" id="2932254"/>
    <lineage>
        <taxon>Bacteria</taxon>
        <taxon>Pseudomonadati</taxon>
        <taxon>Bacteroidota</taxon>
        <taxon>Cytophagia</taxon>
        <taxon>Cytophagales</taxon>
        <taxon>Hymenobacteraceae</taxon>
        <taxon>Hymenobacter</taxon>
    </lineage>
</organism>
<gene>
    <name evidence="1" type="ORF">MUN86_26875</name>
</gene>
<evidence type="ECO:0000313" key="2">
    <source>
        <dbReference type="Proteomes" id="UP000830401"/>
    </source>
</evidence>
<proteinExistence type="predicted"/>
<dbReference type="EMBL" id="CP095065">
    <property type="protein sequence ID" value="UOQ69323.1"/>
    <property type="molecule type" value="Genomic_DNA"/>
</dbReference>
<reference evidence="1" key="1">
    <citation type="submission" date="2022-04" db="EMBL/GenBank/DDBJ databases">
        <title>Hymenobacter sp. isolated from the air.</title>
        <authorList>
            <person name="Won M."/>
            <person name="Lee C.-M."/>
            <person name="Woen H.-Y."/>
            <person name="Kwon S.-W."/>
        </authorList>
    </citation>
    <scope>NUCLEOTIDE SEQUENCE</scope>
    <source>
        <strain evidence="1">5420S-77</strain>
        <plasmid evidence="1">unnamed4</plasmid>
    </source>
</reference>
<evidence type="ECO:0000313" key="1">
    <source>
        <dbReference type="EMBL" id="UOQ69323.1"/>
    </source>
</evidence>
<keyword evidence="1" id="KW-0614">Plasmid</keyword>
<dbReference type="Proteomes" id="UP000830401">
    <property type="component" value="Plasmid unnamed4"/>
</dbReference>
<protein>
    <submittedName>
        <fullName evidence="1">Uncharacterized protein</fullName>
    </submittedName>
</protein>
<name>A0ABY4GEQ0_9BACT</name>
<sequence length="92" mass="10299">MPLDIYWQEGQAREWLGSLPIDTPLEELLYAFSQTAGIPVDPYGGISRLYRSQWQKLIELAEKQGYPTAKLQAIQTAVQASKTDGLLVLFGD</sequence>
<keyword evidence="2" id="KW-1185">Reference proteome</keyword>
<dbReference type="RefSeq" id="WP_245127072.1">
    <property type="nucleotide sequence ID" value="NZ_CP095065.1"/>
</dbReference>
<accession>A0ABY4GEQ0</accession>